<keyword evidence="2 6" id="KW-0812">Transmembrane</keyword>
<comment type="subcellular location">
    <subcellularLocation>
        <location evidence="1">Membrane</location>
        <topology evidence="1">Multi-pass membrane protein</topology>
    </subcellularLocation>
</comment>
<evidence type="ECO:0000256" key="6">
    <source>
        <dbReference type="SAM" id="Phobius"/>
    </source>
</evidence>
<feature type="region of interest" description="Disordered" evidence="5">
    <location>
        <begin position="1"/>
        <end position="24"/>
    </location>
</feature>
<organism evidence="8 9">
    <name type="scientific">Adonisia turfae CCMR0081</name>
    <dbReference type="NCBI Taxonomy" id="2292702"/>
    <lineage>
        <taxon>Bacteria</taxon>
        <taxon>Bacillati</taxon>
        <taxon>Cyanobacteriota</taxon>
        <taxon>Adonisia</taxon>
        <taxon>Adonisia turfae</taxon>
    </lineage>
</organism>
<evidence type="ECO:0000256" key="5">
    <source>
        <dbReference type="SAM" id="MobiDB-lite"/>
    </source>
</evidence>
<comment type="caution">
    <text evidence="8">The sequence shown here is derived from an EMBL/GenBank/DDBJ whole genome shotgun (WGS) entry which is preliminary data.</text>
</comment>
<dbReference type="RefSeq" id="WP_163662442.1">
    <property type="nucleotide sequence ID" value="NZ_QXHD01000004.1"/>
</dbReference>
<evidence type="ECO:0000313" key="9">
    <source>
        <dbReference type="Proteomes" id="UP000481033"/>
    </source>
</evidence>
<accession>A0A6M0RUA2</accession>
<dbReference type="GO" id="GO:0016020">
    <property type="term" value="C:membrane"/>
    <property type="evidence" value="ECO:0007669"/>
    <property type="project" value="UniProtKB-SubCell"/>
</dbReference>
<dbReference type="Proteomes" id="UP000481033">
    <property type="component" value="Unassembled WGS sequence"/>
</dbReference>
<dbReference type="EMBL" id="QXHD01000004">
    <property type="protein sequence ID" value="NEZ59749.1"/>
    <property type="molecule type" value="Genomic_DNA"/>
</dbReference>
<feature type="transmembrane region" description="Helical" evidence="6">
    <location>
        <begin position="92"/>
        <end position="110"/>
    </location>
</feature>
<dbReference type="PANTHER" id="PTHR34118:SF6">
    <property type="entry name" value="PROTEIN CONSERVED ONLY IN THE GREEN LINEAGE 160, CHLOROPLASTIC"/>
    <property type="match status" value="1"/>
</dbReference>
<evidence type="ECO:0000313" key="8">
    <source>
        <dbReference type="EMBL" id="NEZ59749.1"/>
    </source>
</evidence>
<feature type="transmembrane region" description="Helical" evidence="6">
    <location>
        <begin position="63"/>
        <end position="80"/>
    </location>
</feature>
<keyword evidence="3 6" id="KW-1133">Transmembrane helix</keyword>
<evidence type="ECO:0000256" key="2">
    <source>
        <dbReference type="ARBA" id="ARBA00022692"/>
    </source>
</evidence>
<evidence type="ECO:0000256" key="3">
    <source>
        <dbReference type="ARBA" id="ARBA00022989"/>
    </source>
</evidence>
<dbReference type="Pfam" id="PF24763">
    <property type="entry name" value="CGL160_C"/>
    <property type="match status" value="1"/>
</dbReference>
<sequence>MDENDGATDVNSEALVTGEVSPEPHSSMEEYYQLQNELFLWTLLLMLVTFISVWMAYSLNTALNYLIGACSGVVYLKLLAKSVEKLGREKSKVGKNQLALFIGLIVVASQVDQLQIVPIFLGFLTYKAALIAYMLKSLSTT</sequence>
<evidence type="ECO:0000256" key="1">
    <source>
        <dbReference type="ARBA" id="ARBA00004141"/>
    </source>
</evidence>
<dbReference type="InterPro" id="IPR056309">
    <property type="entry name" value="CGL160/ATPI_dom"/>
</dbReference>
<name>A0A6M0RUA2_9CYAN</name>
<feature type="domain" description="CGL160/ATPI" evidence="7">
    <location>
        <begin position="26"/>
        <end position="132"/>
    </location>
</feature>
<keyword evidence="9" id="KW-1185">Reference proteome</keyword>
<gene>
    <name evidence="8" type="ORF">DXZ20_29735</name>
</gene>
<dbReference type="AlphaFoldDB" id="A0A6M0RUA2"/>
<protein>
    <submittedName>
        <fullName evidence="8">ATP synthase subunit I</fullName>
    </submittedName>
</protein>
<reference evidence="8 9" key="1">
    <citation type="journal article" date="2020" name="Microb. Ecol.">
        <title>Ecogenomics of the Marine Benthic Filamentous Cyanobacterium Adonisia.</title>
        <authorList>
            <person name="Walter J.M."/>
            <person name="Coutinho F.H."/>
            <person name="Leomil L."/>
            <person name="Hargreaves P.I."/>
            <person name="Campeao M.E."/>
            <person name="Vieira V.V."/>
            <person name="Silva B.S."/>
            <person name="Fistarol G.O."/>
            <person name="Salomon P.S."/>
            <person name="Sawabe T."/>
            <person name="Mino S."/>
            <person name="Hosokawa M."/>
            <person name="Miyashita H."/>
            <person name="Maruyama F."/>
            <person name="van Verk M.C."/>
            <person name="Dutilh B.E."/>
            <person name="Thompson C.C."/>
            <person name="Thompson F.L."/>
        </authorList>
    </citation>
    <scope>NUCLEOTIDE SEQUENCE [LARGE SCALE GENOMIC DNA]</scope>
    <source>
        <strain evidence="8 9">CCMR0081</strain>
    </source>
</reference>
<keyword evidence="4 6" id="KW-0472">Membrane</keyword>
<proteinExistence type="predicted"/>
<evidence type="ECO:0000259" key="7">
    <source>
        <dbReference type="Pfam" id="PF24763"/>
    </source>
</evidence>
<feature type="transmembrane region" description="Helical" evidence="6">
    <location>
        <begin position="38"/>
        <end position="57"/>
    </location>
</feature>
<feature type="transmembrane region" description="Helical" evidence="6">
    <location>
        <begin position="116"/>
        <end position="135"/>
    </location>
</feature>
<evidence type="ECO:0000256" key="4">
    <source>
        <dbReference type="ARBA" id="ARBA00023136"/>
    </source>
</evidence>
<dbReference type="PANTHER" id="PTHR34118">
    <property type="entry name" value="NF-KAPPA-B INHIBITOR-LIKE PROTEIN-RELATED"/>
    <property type="match status" value="1"/>
</dbReference>